<sequence>MLKKKRRQKARHEEKQTKGVDKERLRMKRNDERKRGILRNQIKRCRSMPPNEAVAATQPLFSTRLMTKIVTKLGRAVRRTAVPGRVIRFHTFTAVPGGGAARPRPPPALGRPTDRRPGEIAPICDTAIYHGLSLKAIAGTASRQAIARLVEIDKKPARPIIATPTSLKNRPRRRNRIERSQRRVRALNRPGDLLFRRRAATIYPFAIQRT</sequence>
<evidence type="ECO:0000256" key="1">
    <source>
        <dbReference type="SAM" id="MobiDB-lite"/>
    </source>
</evidence>
<feature type="region of interest" description="Disordered" evidence="1">
    <location>
        <begin position="97"/>
        <end position="117"/>
    </location>
</feature>
<evidence type="ECO:0000313" key="3">
    <source>
        <dbReference type="Proteomes" id="UP000299102"/>
    </source>
</evidence>
<feature type="compositionally biased region" description="Basic and acidic residues" evidence="1">
    <location>
        <begin position="11"/>
        <end position="25"/>
    </location>
</feature>
<dbReference type="Proteomes" id="UP000299102">
    <property type="component" value="Unassembled WGS sequence"/>
</dbReference>
<evidence type="ECO:0000313" key="2">
    <source>
        <dbReference type="EMBL" id="GBP76304.1"/>
    </source>
</evidence>
<accession>A0A4C1YN42</accession>
<gene>
    <name evidence="2" type="ORF">EVAR_28933_1</name>
</gene>
<keyword evidence="3" id="KW-1185">Reference proteome</keyword>
<comment type="caution">
    <text evidence="2">The sequence shown here is derived from an EMBL/GenBank/DDBJ whole genome shotgun (WGS) entry which is preliminary data.</text>
</comment>
<reference evidence="2 3" key="1">
    <citation type="journal article" date="2019" name="Commun. Biol.">
        <title>The bagworm genome reveals a unique fibroin gene that provides high tensile strength.</title>
        <authorList>
            <person name="Kono N."/>
            <person name="Nakamura H."/>
            <person name="Ohtoshi R."/>
            <person name="Tomita M."/>
            <person name="Numata K."/>
            <person name="Arakawa K."/>
        </authorList>
    </citation>
    <scope>NUCLEOTIDE SEQUENCE [LARGE SCALE GENOMIC DNA]</scope>
</reference>
<name>A0A4C1YN42_EUMVA</name>
<dbReference type="EMBL" id="BGZK01001285">
    <property type="protein sequence ID" value="GBP76304.1"/>
    <property type="molecule type" value="Genomic_DNA"/>
</dbReference>
<dbReference type="AlphaFoldDB" id="A0A4C1YN42"/>
<feature type="compositionally biased region" description="Basic residues" evidence="1">
    <location>
        <begin position="1"/>
        <end position="10"/>
    </location>
</feature>
<feature type="region of interest" description="Disordered" evidence="1">
    <location>
        <begin position="1"/>
        <end position="25"/>
    </location>
</feature>
<organism evidence="2 3">
    <name type="scientific">Eumeta variegata</name>
    <name type="common">Bagworm moth</name>
    <name type="synonym">Eumeta japonica</name>
    <dbReference type="NCBI Taxonomy" id="151549"/>
    <lineage>
        <taxon>Eukaryota</taxon>
        <taxon>Metazoa</taxon>
        <taxon>Ecdysozoa</taxon>
        <taxon>Arthropoda</taxon>
        <taxon>Hexapoda</taxon>
        <taxon>Insecta</taxon>
        <taxon>Pterygota</taxon>
        <taxon>Neoptera</taxon>
        <taxon>Endopterygota</taxon>
        <taxon>Lepidoptera</taxon>
        <taxon>Glossata</taxon>
        <taxon>Ditrysia</taxon>
        <taxon>Tineoidea</taxon>
        <taxon>Psychidae</taxon>
        <taxon>Oiketicinae</taxon>
        <taxon>Eumeta</taxon>
    </lineage>
</organism>
<protein>
    <submittedName>
        <fullName evidence="2">Uncharacterized protein</fullName>
    </submittedName>
</protein>
<proteinExistence type="predicted"/>